<evidence type="ECO:0000256" key="3">
    <source>
        <dbReference type="ARBA" id="ARBA00022840"/>
    </source>
</evidence>
<dbReference type="EMBL" id="PFIH01000009">
    <property type="protein sequence ID" value="PIX28270.1"/>
    <property type="molecule type" value="Genomic_DNA"/>
</dbReference>
<dbReference type="EMBL" id="PFFF01000039">
    <property type="protein sequence ID" value="PIV89657.1"/>
    <property type="molecule type" value="Genomic_DNA"/>
</dbReference>
<dbReference type="EMBL" id="PFUW01000004">
    <property type="protein sequence ID" value="PJB04461.1"/>
    <property type="molecule type" value="Genomic_DNA"/>
</dbReference>
<feature type="active site" description="Acyl-ester intermediate" evidence="5">
    <location>
        <position position="145"/>
    </location>
</feature>
<keyword evidence="1 5" id="KW-0436">Ligase</keyword>
<evidence type="ECO:0000313" key="11">
    <source>
        <dbReference type="EMBL" id="PIX28270.1"/>
    </source>
</evidence>
<protein>
    <recommendedName>
        <fullName evidence="5">Glutamyl-tRNA(Gln) amidotransferase subunit A</fullName>
        <shortName evidence="5">Glu-ADT subunit A</shortName>
        <ecNumber evidence="5">6.3.5.7</ecNumber>
    </recommendedName>
</protein>
<dbReference type="Proteomes" id="UP000228874">
    <property type="component" value="Unassembled WGS sequence"/>
</dbReference>
<dbReference type="Proteomes" id="UP000230713">
    <property type="component" value="Unassembled WGS sequence"/>
</dbReference>
<accession>A0A2H9MMA6</accession>
<dbReference type="PANTHER" id="PTHR11895">
    <property type="entry name" value="TRANSAMIDASE"/>
    <property type="match status" value="1"/>
</dbReference>
<dbReference type="SUPFAM" id="SSF75304">
    <property type="entry name" value="Amidase signature (AS) enzymes"/>
    <property type="match status" value="1"/>
</dbReference>
<dbReference type="HAMAP" id="MF_00120">
    <property type="entry name" value="GatA"/>
    <property type="match status" value="1"/>
</dbReference>
<name>A0A2G9LJK0_HUBC1</name>
<evidence type="ECO:0000313" key="13">
    <source>
        <dbReference type="EMBL" id="PJB04461.1"/>
    </source>
</evidence>
<dbReference type="EMBL" id="PCUF01000007">
    <property type="protein sequence ID" value="PIN66694.1"/>
    <property type="molecule type" value="Genomic_DNA"/>
</dbReference>
<evidence type="ECO:0000313" key="16">
    <source>
        <dbReference type="Proteomes" id="UP000228888"/>
    </source>
</evidence>
<dbReference type="InterPro" id="IPR004412">
    <property type="entry name" value="GatA"/>
</dbReference>
<dbReference type="InterPro" id="IPR023631">
    <property type="entry name" value="Amidase_dom"/>
</dbReference>
<feature type="active site" description="Charge relay system" evidence="5">
    <location>
        <position position="120"/>
    </location>
</feature>
<dbReference type="Proteomes" id="UP000229789">
    <property type="component" value="Unassembled WGS sequence"/>
</dbReference>
<comment type="caution">
    <text evidence="7">The sequence shown here is derived from an EMBL/GenBank/DDBJ whole genome shotgun (WGS) entry which is preliminary data.</text>
</comment>
<reference evidence="15 16" key="2">
    <citation type="submission" date="2017-09" db="EMBL/GenBank/DDBJ databases">
        <title>Depth-based differentiation of microbial function through sediment-hosted aquifers and enrichment of novel symbionts in the deep terrestrial subsurface.</title>
        <authorList>
            <person name="Probst A.J."/>
            <person name="Ladd B."/>
            <person name="Jarett J.K."/>
            <person name="Geller-Mcgrath D.E."/>
            <person name="Sieber C.M.K."/>
            <person name="Emerson J.B."/>
            <person name="Anantharaman K."/>
            <person name="Thomas B.C."/>
            <person name="Malmstrom R."/>
            <person name="Stieglmeier M."/>
            <person name="Klingl A."/>
            <person name="Woyke T."/>
            <person name="Ryan C.M."/>
            <person name="Banfield J.F."/>
        </authorList>
    </citation>
    <scope>NUCLEOTIDE SEQUENCE [LARGE SCALE GENOMIC DNA]</scope>
</reference>
<evidence type="ECO:0000256" key="4">
    <source>
        <dbReference type="ARBA" id="ARBA00022917"/>
    </source>
</evidence>
<dbReference type="EMBL" id="PEUT01000004">
    <property type="protein sequence ID" value="PIV13918.1"/>
    <property type="molecule type" value="Genomic_DNA"/>
</dbReference>
<gene>
    <name evidence="5" type="primary">gatA</name>
    <name evidence="14" type="ORF">CO072_00990</name>
    <name evidence="13" type="ORF">CO124_00250</name>
    <name evidence="9" type="ORF">COS22_01750</name>
    <name evidence="8" type="ORF">COS45_00320</name>
    <name evidence="10" type="ORF">COW47_01690</name>
    <name evidence="7" type="ORF">COW69_00830</name>
    <name evidence="12" type="ORF">COY63_02665</name>
    <name evidence="11" type="ORF">COZ66_00335</name>
</gene>
<dbReference type="AlphaFoldDB" id="A0A2G9LJK0"/>
<dbReference type="Proteomes" id="UP000228888">
    <property type="component" value="Unassembled WGS sequence"/>
</dbReference>
<dbReference type="InterPro" id="IPR036928">
    <property type="entry name" value="AS_sf"/>
</dbReference>
<comment type="subunit">
    <text evidence="5">Heterotrimer of A, B and C subunits.</text>
</comment>
<dbReference type="Proteomes" id="UP000231449">
    <property type="component" value="Unassembled WGS sequence"/>
</dbReference>
<accession>A0A2H9QSU5</accession>
<dbReference type="GO" id="GO:0030956">
    <property type="term" value="C:glutamyl-tRNA(Gln) amidotransferase complex"/>
    <property type="evidence" value="ECO:0007669"/>
    <property type="project" value="InterPro"/>
</dbReference>
<accession>A0A2H9RD74</accession>
<dbReference type="GO" id="GO:0050567">
    <property type="term" value="F:glutaminyl-tRNA synthase (glutamine-hydrolyzing) activity"/>
    <property type="evidence" value="ECO:0007669"/>
    <property type="project" value="UniProtKB-UniRule"/>
</dbReference>
<feature type="domain" description="Amidase" evidence="6">
    <location>
        <begin position="6"/>
        <end position="433"/>
    </location>
</feature>
<accession>A0A2H9N3A2</accession>
<evidence type="ECO:0000313" key="8">
    <source>
        <dbReference type="EMBL" id="PIV13918.1"/>
    </source>
</evidence>
<keyword evidence="7" id="KW-0808">Transferase</keyword>
<comment type="catalytic activity">
    <reaction evidence="5">
        <text>L-glutamyl-tRNA(Gln) + L-glutamine + ATP + H2O = L-glutaminyl-tRNA(Gln) + L-glutamate + ADP + phosphate + H(+)</text>
        <dbReference type="Rhea" id="RHEA:17521"/>
        <dbReference type="Rhea" id="RHEA-COMP:9681"/>
        <dbReference type="Rhea" id="RHEA-COMP:9684"/>
        <dbReference type="ChEBI" id="CHEBI:15377"/>
        <dbReference type="ChEBI" id="CHEBI:15378"/>
        <dbReference type="ChEBI" id="CHEBI:29985"/>
        <dbReference type="ChEBI" id="CHEBI:30616"/>
        <dbReference type="ChEBI" id="CHEBI:43474"/>
        <dbReference type="ChEBI" id="CHEBI:58359"/>
        <dbReference type="ChEBI" id="CHEBI:78520"/>
        <dbReference type="ChEBI" id="CHEBI:78521"/>
        <dbReference type="ChEBI" id="CHEBI:456216"/>
        <dbReference type="EC" id="6.3.5.7"/>
    </reaction>
</comment>
<evidence type="ECO:0000313" key="9">
    <source>
        <dbReference type="EMBL" id="PIV46376.1"/>
    </source>
</evidence>
<evidence type="ECO:0000256" key="1">
    <source>
        <dbReference type="ARBA" id="ARBA00022598"/>
    </source>
</evidence>
<evidence type="ECO:0000313" key="12">
    <source>
        <dbReference type="EMBL" id="PIY99618.1"/>
    </source>
</evidence>
<dbReference type="EMBL" id="PETW01000029">
    <property type="protein sequence ID" value="PIV46376.1"/>
    <property type="molecule type" value="Genomic_DNA"/>
</dbReference>
<dbReference type="EMBL" id="PFMG01000073">
    <property type="protein sequence ID" value="PIY99618.1"/>
    <property type="molecule type" value="Genomic_DNA"/>
</dbReference>
<dbReference type="Gene3D" id="3.90.1300.10">
    <property type="entry name" value="Amidase signature (AS) domain"/>
    <property type="match status" value="1"/>
</dbReference>
<proteinExistence type="inferred from homology"/>
<organism evidence="7 17">
    <name type="scientific">Huberarchaeum crystalense</name>
    <dbReference type="NCBI Taxonomy" id="2014257"/>
    <lineage>
        <taxon>Archaea</taxon>
        <taxon>Candidatus Huberarchaeota</taxon>
        <taxon>Candidatus Huberarchaeia</taxon>
        <taxon>Candidatus Huberarchaeales</taxon>
        <taxon>Candidatus Huberarchaeaceae</taxon>
        <taxon>Candidatus Huberarchaeum</taxon>
    </lineage>
</organism>
<accession>A0A2H9M481</accession>
<dbReference type="GO" id="GO:0006412">
    <property type="term" value="P:translation"/>
    <property type="evidence" value="ECO:0007669"/>
    <property type="project" value="UniProtKB-UniRule"/>
</dbReference>
<dbReference type="PANTHER" id="PTHR11895:SF151">
    <property type="entry name" value="GLUTAMYL-TRNA(GLN) AMIDOTRANSFERASE SUBUNIT A"/>
    <property type="match status" value="1"/>
</dbReference>
<comment type="function">
    <text evidence="5">Allows the formation of correctly charged Gln-tRNA(Gln) through the transamidation of misacylated Glu-tRNA(Gln) in organisms which lack glutaminyl-tRNA synthetase. The reaction takes place in the presence of glutamine and ATP through an activated gamma-phospho-Glu-tRNA(Gln).</text>
</comment>
<dbReference type="Pfam" id="PF01425">
    <property type="entry name" value="Amidase"/>
    <property type="match status" value="1"/>
</dbReference>
<comment type="similarity">
    <text evidence="5">Belongs to the amidase family. GatA subfamily.</text>
</comment>
<keyword evidence="4 5" id="KW-0648">Protein biosynthesis</keyword>
<evidence type="ECO:0000259" key="6">
    <source>
        <dbReference type="Pfam" id="PF01425"/>
    </source>
</evidence>
<accession>A0A2H9P7W9</accession>
<evidence type="ECO:0000313" key="15">
    <source>
        <dbReference type="Proteomes" id="UP000228874"/>
    </source>
</evidence>
<keyword evidence="2 5" id="KW-0547">Nucleotide-binding</keyword>
<keyword evidence="3 5" id="KW-0067">ATP-binding</keyword>
<evidence type="ECO:0000313" key="14">
    <source>
        <dbReference type="EMBL" id="PJC01512.1"/>
    </source>
</evidence>
<evidence type="ECO:0000313" key="10">
    <source>
        <dbReference type="EMBL" id="PIV89657.1"/>
    </source>
</evidence>
<dbReference type="EMBL" id="PFSX01000027">
    <property type="protein sequence ID" value="PJC01512.1"/>
    <property type="molecule type" value="Genomic_DNA"/>
</dbReference>
<dbReference type="InterPro" id="IPR000120">
    <property type="entry name" value="Amidase"/>
</dbReference>
<dbReference type="EC" id="6.3.5.7" evidence="5"/>
<feature type="active site" description="Charge relay system" evidence="5">
    <location>
        <position position="45"/>
    </location>
</feature>
<dbReference type="GO" id="GO:0005524">
    <property type="term" value="F:ATP binding"/>
    <property type="evidence" value="ECO:0007669"/>
    <property type="project" value="UniProtKB-KW"/>
</dbReference>
<dbReference type="GO" id="GO:0016740">
    <property type="term" value="F:transferase activity"/>
    <property type="evidence" value="ECO:0007669"/>
    <property type="project" value="UniProtKB-KW"/>
</dbReference>
<accession>A0A2G9LJK0</accession>
<evidence type="ECO:0000256" key="5">
    <source>
        <dbReference type="HAMAP-Rule" id="MF_00120"/>
    </source>
</evidence>
<sequence length="447" mass="49718">MNLFELQKLNEKYKCFITINKNFEQEAELSKSTQKPLSKWYFSVKDNICTAGLQTTAGSKILENYIPSFDATAIKRIKNAGGIIIGKTAQDEFGFGSFSTNCAFGAPKNPHSLERVTGGSSGGGACATALLEDNHIAIVESTGGSISCPASFCGVIGLTPTYGRVSRFGLIDYASSLDKIGIMAKSIEKIALTLQIIAGKDEKEATSSELPVPNYLEKLKKPPKKFKICLPKEYVEGIDPKIVEIIKNTLKKISDFVEVEEISLPMTKYALPVYYICAMAEASTNLAKFCGLRYGMESEKKDKKYDAYFTEIRSKYFGEEAKRRIILGTFIRSEGYERKFYLRAMKIRTLIINEFKNAFKKCDLIIAPTMPFIAPCFDEVEKLTPLQNYQADILTVAPNLAGIPMISLPVEKISGLPVGLHAMANFFNEEKLLQFAQLLEKEKLLVF</sequence>
<dbReference type="Proteomes" id="UP000231232">
    <property type="component" value="Unassembled WGS sequence"/>
</dbReference>
<evidence type="ECO:0000313" key="7">
    <source>
        <dbReference type="EMBL" id="PIN66694.1"/>
    </source>
</evidence>
<dbReference type="Proteomes" id="UP000230477">
    <property type="component" value="Unassembled WGS sequence"/>
</dbReference>
<accession>A0A2H9M7T1</accession>
<dbReference type="Proteomes" id="UP000228989">
    <property type="component" value="Unassembled WGS sequence"/>
</dbReference>
<evidence type="ECO:0000313" key="17">
    <source>
        <dbReference type="Proteomes" id="UP000229789"/>
    </source>
</evidence>
<reference evidence="7 17" key="1">
    <citation type="submission" date="2017-09" db="EMBL/GenBank/DDBJ databases">
        <title>Depth-based differentiation of microbial function through sediment-hosted aquifers and enrichment of novel symbionts in the deep terrestrial subsurface.</title>
        <authorList>
            <person name="Probst A.J."/>
            <person name="Ladd B."/>
            <person name="Jarett J.K."/>
            <person name="Geller-Mcgrath D.E."/>
            <person name="Sieber C.M."/>
            <person name="Emerson J.B."/>
            <person name="Anantharaman K."/>
            <person name="Thomas B.C."/>
            <person name="Malmstrom R."/>
            <person name="Stieglmeier M."/>
            <person name="Klingl A."/>
            <person name="Woyke T."/>
            <person name="Ryan C.M."/>
            <person name="Banfield J.F."/>
        </authorList>
    </citation>
    <scope>NUCLEOTIDE SEQUENCE [LARGE SCALE GENOMIC DNA]</scope>
    <source>
        <strain evidence="9">CG02_land_8_20_14_3_00_31_209</strain>
        <strain evidence="8">CG03_land_8_20_14_0_80_31_114</strain>
        <strain evidence="10">CG17_big_fil_post_rev_8_21_14_2_50_31_73</strain>
        <strain evidence="7">CG18_big_fil_WC_8_21_14_2_50_31_19</strain>
        <strain evidence="12">CG_4_10_14_0_8_um_filter_31_133</strain>
        <strain evidence="11">CG_4_8_14_3_um_filter</strain>
        <strain evidence="14">CG_4_9_14_0_8_um_filter_31_21</strain>
        <strain evidence="13">CG_4_9_14_3_um_filter_31_125</strain>
    </source>
</reference>
<evidence type="ECO:0000256" key="2">
    <source>
        <dbReference type="ARBA" id="ARBA00022741"/>
    </source>
</evidence>